<dbReference type="InterPro" id="IPR049049">
    <property type="entry name" value="Beta-AFase-like_GH127_C"/>
</dbReference>
<dbReference type="EMBL" id="ML978137">
    <property type="protein sequence ID" value="KAF2093592.1"/>
    <property type="molecule type" value="Genomic_DNA"/>
</dbReference>
<dbReference type="InterPro" id="IPR008928">
    <property type="entry name" value="6-hairpin_glycosidase_sf"/>
</dbReference>
<protein>
    <submittedName>
        <fullName evidence="4">DUF1680-domain-containing protein</fullName>
    </submittedName>
</protein>
<organism evidence="4 5">
    <name type="scientific">Rhizodiscina lignyota</name>
    <dbReference type="NCBI Taxonomy" id="1504668"/>
    <lineage>
        <taxon>Eukaryota</taxon>
        <taxon>Fungi</taxon>
        <taxon>Dikarya</taxon>
        <taxon>Ascomycota</taxon>
        <taxon>Pezizomycotina</taxon>
        <taxon>Dothideomycetes</taxon>
        <taxon>Pleosporomycetidae</taxon>
        <taxon>Aulographales</taxon>
        <taxon>Rhizodiscinaceae</taxon>
        <taxon>Rhizodiscina</taxon>
    </lineage>
</organism>
<evidence type="ECO:0000313" key="5">
    <source>
        <dbReference type="Proteomes" id="UP000799772"/>
    </source>
</evidence>
<evidence type="ECO:0000259" key="3">
    <source>
        <dbReference type="Pfam" id="PF20737"/>
    </source>
</evidence>
<comment type="caution">
    <text evidence="4">The sequence shown here is derived from an EMBL/GenBank/DDBJ whole genome shotgun (WGS) entry which is preliminary data.</text>
</comment>
<feature type="domain" description="Non-reducing end beta-L-arabinofuranosidase-like GH127 catalytic" evidence="1">
    <location>
        <begin position="18"/>
        <end position="434"/>
    </location>
</feature>
<dbReference type="Pfam" id="PF20737">
    <property type="entry name" value="Glyco_hydro127C"/>
    <property type="match status" value="1"/>
</dbReference>
<gene>
    <name evidence="4" type="ORF">NA57DRAFT_69035</name>
</gene>
<keyword evidence="5" id="KW-1185">Reference proteome</keyword>
<dbReference type="AlphaFoldDB" id="A0A9P4I5K9"/>
<dbReference type="InterPro" id="IPR012878">
    <property type="entry name" value="Beta-AFase-like_GH127_cat"/>
</dbReference>
<dbReference type="Pfam" id="PF20736">
    <property type="entry name" value="Glyco_hydro127M"/>
    <property type="match status" value="1"/>
</dbReference>
<evidence type="ECO:0000259" key="2">
    <source>
        <dbReference type="Pfam" id="PF20736"/>
    </source>
</evidence>
<dbReference type="Proteomes" id="UP000799772">
    <property type="component" value="Unassembled WGS sequence"/>
</dbReference>
<dbReference type="InterPro" id="IPR049174">
    <property type="entry name" value="Beta-AFase-like"/>
</dbReference>
<dbReference type="GO" id="GO:0005975">
    <property type="term" value="P:carbohydrate metabolic process"/>
    <property type="evidence" value="ECO:0007669"/>
    <property type="project" value="InterPro"/>
</dbReference>
<feature type="domain" description="Non-reducing end beta-L-arabinofuranosidase-like GH127 C-terminal" evidence="3">
    <location>
        <begin position="553"/>
        <end position="655"/>
    </location>
</feature>
<evidence type="ECO:0000313" key="4">
    <source>
        <dbReference type="EMBL" id="KAF2093592.1"/>
    </source>
</evidence>
<dbReference type="OrthoDB" id="654211at2759"/>
<dbReference type="PANTHER" id="PTHR43465">
    <property type="entry name" value="DUF1680 DOMAIN PROTEIN (AFU_ORTHOLOGUE AFUA_1G08910)"/>
    <property type="match status" value="1"/>
</dbReference>
<dbReference type="Pfam" id="PF07944">
    <property type="entry name" value="Beta-AFase-like_GH127_cat"/>
    <property type="match status" value="1"/>
</dbReference>
<reference evidence="4" key="1">
    <citation type="journal article" date="2020" name="Stud. Mycol.">
        <title>101 Dothideomycetes genomes: a test case for predicting lifestyles and emergence of pathogens.</title>
        <authorList>
            <person name="Haridas S."/>
            <person name="Albert R."/>
            <person name="Binder M."/>
            <person name="Bloem J."/>
            <person name="Labutti K."/>
            <person name="Salamov A."/>
            <person name="Andreopoulos B."/>
            <person name="Baker S."/>
            <person name="Barry K."/>
            <person name="Bills G."/>
            <person name="Bluhm B."/>
            <person name="Cannon C."/>
            <person name="Castanera R."/>
            <person name="Culley D."/>
            <person name="Daum C."/>
            <person name="Ezra D."/>
            <person name="Gonzalez J."/>
            <person name="Henrissat B."/>
            <person name="Kuo A."/>
            <person name="Liang C."/>
            <person name="Lipzen A."/>
            <person name="Lutzoni F."/>
            <person name="Magnuson J."/>
            <person name="Mondo S."/>
            <person name="Nolan M."/>
            <person name="Ohm R."/>
            <person name="Pangilinan J."/>
            <person name="Park H.-J."/>
            <person name="Ramirez L."/>
            <person name="Alfaro M."/>
            <person name="Sun H."/>
            <person name="Tritt A."/>
            <person name="Yoshinaga Y."/>
            <person name="Zwiers L.-H."/>
            <person name="Turgeon B."/>
            <person name="Goodwin S."/>
            <person name="Spatafora J."/>
            <person name="Crous P."/>
            <person name="Grigoriev I."/>
        </authorList>
    </citation>
    <scope>NUCLEOTIDE SEQUENCE</scope>
    <source>
        <strain evidence="4">CBS 133067</strain>
    </source>
</reference>
<accession>A0A9P4I5K9</accession>
<feature type="domain" description="Non-reducing end beta-L-arabinofuranosidase-like GH127 middle" evidence="2">
    <location>
        <begin position="451"/>
        <end position="511"/>
    </location>
</feature>
<dbReference type="SUPFAM" id="SSF48208">
    <property type="entry name" value="Six-hairpin glycosidases"/>
    <property type="match status" value="1"/>
</dbReference>
<name>A0A9P4I5K9_9PEZI</name>
<proteinExistence type="predicted"/>
<dbReference type="InterPro" id="IPR049046">
    <property type="entry name" value="Beta-AFase-like_GH127_middle"/>
</dbReference>
<dbReference type="PANTHER" id="PTHR43465:SF2">
    <property type="entry name" value="DUF1680 DOMAIN PROTEIN (AFU_ORTHOLOGUE AFUA_1G08910)"/>
    <property type="match status" value="1"/>
</dbReference>
<sequence>MASTNPQTTYRYTNFPDSSFWGNRRTTVRRVTLPVQLHMLKGTGRYDAFKLKWKPIYDDPPASWPVPKHLFWDSDVAKWIEGACYFLAEEKEQGKSVDEVEAAVHELVEMIRNAQQEDGYLNIHYTVVAPGQRFTNLRDMHELYNAGHLIEAALAHEHCFHNDQLLAPILKYVGLLHRTFGPSPDQIHGYPGHPEIELALLRLYKRTHNPEHLQLAHYFISERGNGNSGGTGKHYYDIEREKRGEHTYEWPEHYPVRDPYSYQQAHLPITEQQTIEGHSVRAMYLLTAVADLMLLEGKAQQNYENALTRLWTNMVSRKVYLTGGIGAIYQWEGFGDDYFLPQSKDEGGCYAETCAGIGVVMLAERILAQELRAEYADTMELALYNAVLTGMSHDGKKFTYVNQLGSGESSLSERQDWFDCACCPPNVTRLLGSIGGYLWTAQEMGNQRVAVNVHLYTRATLNLKVGDAEVEVEQSTDWPFGDGTIGFSIRNLPTSSDLTLRLRIPLWASSWYLDPPLSAAEMHDGYLLLPPTYLHANASFTLRIPLKPRLLSPHLYTNQRIAAVARGPLVYCAEDVDNPWEADHFKSELRKDVVEGEEIVGIRAEGAAGFLKVPERYNPSSDGPTDSWSIDKTRRRETLRFVPYYARANREGKAMMRVGLRILQ</sequence>
<evidence type="ECO:0000259" key="1">
    <source>
        <dbReference type="Pfam" id="PF07944"/>
    </source>
</evidence>